<sequence length="482" mass="53344">MNIIECLKDARLLRSFIANSDDDINSWLCSWGPTLRALYGLPIQSERSQKFIRTYTGRDPAKLPANGFDTALFLTGRRSGKSRIASVIAAFEATVGFDKRKLSPGERGVVIICSPTRRQSKLIRDYADAIFEIPLFAKEVVSRGRDSIELKHNVSIEIMTGDFRSVRGATGICVVLDEVCFLGVEEDSRIKSDTELVRALKPTLASTHGRLIAISSPYAQRGWAHSTWQKNYANDSGSTLVLQAPSKVMNSTLSQSIIDSAMQDDPDAARAEYYAEWRSDVSQFLPRSVIESLVVKGKQESFPTTRGKHIAFCDIGGGRSDSSALAIAHKEGRKAILDLLRVWPAPCNPFHSILEMCRELRRWRIDSVCGDNYSAEFTASSFKQNNIWYQRSELSKSEIYLEFLPKALSGEVELLDSDLLISQLASLERRVRSGGRDVVDHPPRCHDDASNAACGALVRAVTGVTLGGFEVDDAPASEWSLT</sequence>
<dbReference type="RefSeq" id="WP_145030328.1">
    <property type="nucleotide sequence ID" value="NZ_CP036271.1"/>
</dbReference>
<dbReference type="Proteomes" id="UP000315700">
    <property type="component" value="Chromosome"/>
</dbReference>
<dbReference type="KEGG" id="ccos:Pan44_25070"/>
<proteinExistence type="predicted"/>
<name>A0A517SEC5_9PLAN</name>
<dbReference type="AlphaFoldDB" id="A0A517SEC5"/>
<dbReference type="Gene3D" id="3.30.420.240">
    <property type="match status" value="1"/>
</dbReference>
<gene>
    <name evidence="1" type="ORF">Pan44_25070</name>
</gene>
<dbReference type="OrthoDB" id="280696at2"/>
<reference evidence="1 2" key="1">
    <citation type="submission" date="2019-02" db="EMBL/GenBank/DDBJ databases">
        <title>Deep-cultivation of Planctomycetes and their phenomic and genomic characterization uncovers novel biology.</title>
        <authorList>
            <person name="Wiegand S."/>
            <person name="Jogler M."/>
            <person name="Boedeker C."/>
            <person name="Pinto D."/>
            <person name="Vollmers J."/>
            <person name="Rivas-Marin E."/>
            <person name="Kohn T."/>
            <person name="Peeters S.H."/>
            <person name="Heuer A."/>
            <person name="Rast P."/>
            <person name="Oberbeckmann S."/>
            <person name="Bunk B."/>
            <person name="Jeske O."/>
            <person name="Meyerdierks A."/>
            <person name="Storesund J.E."/>
            <person name="Kallscheuer N."/>
            <person name="Luecker S."/>
            <person name="Lage O.M."/>
            <person name="Pohl T."/>
            <person name="Merkel B.J."/>
            <person name="Hornburger P."/>
            <person name="Mueller R.-W."/>
            <person name="Bruemmer F."/>
            <person name="Labrenz M."/>
            <person name="Spormann A.M."/>
            <person name="Op den Camp H."/>
            <person name="Overmann J."/>
            <person name="Amann R."/>
            <person name="Jetten M.S.M."/>
            <person name="Mascher T."/>
            <person name="Medema M.H."/>
            <person name="Devos D.P."/>
            <person name="Kaster A.-K."/>
            <person name="Ovreas L."/>
            <person name="Rohde M."/>
            <person name="Galperin M.Y."/>
            <person name="Jogler C."/>
        </authorList>
    </citation>
    <scope>NUCLEOTIDE SEQUENCE [LARGE SCALE GENOMIC DNA]</scope>
    <source>
        <strain evidence="1 2">Pan44</strain>
    </source>
</reference>
<evidence type="ECO:0000313" key="1">
    <source>
        <dbReference type="EMBL" id="QDT54474.1"/>
    </source>
</evidence>
<keyword evidence="2" id="KW-1185">Reference proteome</keyword>
<dbReference type="EMBL" id="CP036271">
    <property type="protein sequence ID" value="QDT54474.1"/>
    <property type="molecule type" value="Genomic_DNA"/>
</dbReference>
<evidence type="ECO:0008006" key="3">
    <source>
        <dbReference type="Google" id="ProtNLM"/>
    </source>
</evidence>
<organism evidence="1 2">
    <name type="scientific">Caulifigura coniformis</name>
    <dbReference type="NCBI Taxonomy" id="2527983"/>
    <lineage>
        <taxon>Bacteria</taxon>
        <taxon>Pseudomonadati</taxon>
        <taxon>Planctomycetota</taxon>
        <taxon>Planctomycetia</taxon>
        <taxon>Planctomycetales</taxon>
        <taxon>Planctomycetaceae</taxon>
        <taxon>Caulifigura</taxon>
    </lineage>
</organism>
<dbReference type="InParanoid" id="A0A517SEC5"/>
<protein>
    <recommendedName>
        <fullName evidence="3">Terminase-like family protein</fullName>
    </recommendedName>
</protein>
<accession>A0A517SEC5</accession>
<evidence type="ECO:0000313" key="2">
    <source>
        <dbReference type="Proteomes" id="UP000315700"/>
    </source>
</evidence>
<dbReference type="Gene3D" id="3.40.50.300">
    <property type="entry name" value="P-loop containing nucleotide triphosphate hydrolases"/>
    <property type="match status" value="1"/>
</dbReference>
<dbReference type="InterPro" id="IPR027417">
    <property type="entry name" value="P-loop_NTPase"/>
</dbReference>